<comment type="similarity">
    <text evidence="3">Belongs to the TO family.</text>
</comment>
<name>A0A7E5VYW2_TRINI</name>
<evidence type="ECO:0000256" key="2">
    <source>
        <dbReference type="ARBA" id="ARBA00023108"/>
    </source>
</evidence>
<gene>
    <name evidence="6" type="primary">LOC113497910</name>
</gene>
<feature type="chain" id="PRO_5028871532" evidence="4">
    <location>
        <begin position="21"/>
        <end position="240"/>
    </location>
</feature>
<evidence type="ECO:0000313" key="6">
    <source>
        <dbReference type="RefSeq" id="XP_026733515.1"/>
    </source>
</evidence>
<dbReference type="InParanoid" id="A0A7E5VYW2"/>
<keyword evidence="5" id="KW-1185">Reference proteome</keyword>
<dbReference type="GO" id="GO:0005615">
    <property type="term" value="C:extracellular space"/>
    <property type="evidence" value="ECO:0007669"/>
    <property type="project" value="TreeGrafter"/>
</dbReference>
<accession>A0A7E5VYW2</accession>
<dbReference type="KEGG" id="tnl:113497910"/>
<sequence length="240" mass="27159">MGVKFQVSCFLFALFGFVQSGVVPEEKCNLDDKKCLASAFQKMVPVFMAGIPEADIAVLDPMEMDDVSFDLAGLQFSLKEGRLKGLKGSVIDSVDWDRKKNVLSVDFHMDASVKGHYTAGGRLLILPISGDGEMKLKLKHIQIKLYIHYDMVKDSEGKDHIKPKKYHFDFEVKEGAHYHLSNLFNGNKELSETLLKFINENWNQVTSEFGRPVMDVAAKIIYKNVVKYFEKMPIQDITVA</sequence>
<dbReference type="Pfam" id="PF06585">
    <property type="entry name" value="JHBP"/>
    <property type="match status" value="1"/>
</dbReference>
<dbReference type="Gene3D" id="3.15.10.30">
    <property type="entry name" value="Haemolymph juvenile hormone binding protein"/>
    <property type="match status" value="1"/>
</dbReference>
<keyword evidence="1 4" id="KW-0732">Signal</keyword>
<dbReference type="PANTHER" id="PTHR11008:SF32">
    <property type="entry name" value="CIRCADIAN CLOCK-CONTROLLED PROTEIN DAYWAKE-RELATED"/>
    <property type="match status" value="1"/>
</dbReference>
<proteinExistence type="inferred from homology"/>
<evidence type="ECO:0000256" key="1">
    <source>
        <dbReference type="ARBA" id="ARBA00022729"/>
    </source>
</evidence>
<dbReference type="SMART" id="SM00700">
    <property type="entry name" value="JHBP"/>
    <property type="match status" value="1"/>
</dbReference>
<dbReference type="AlphaFoldDB" id="A0A7E5VYW2"/>
<protein>
    <submittedName>
        <fullName evidence="6">Circadian clock-controlled protein-like</fullName>
    </submittedName>
</protein>
<dbReference type="InterPro" id="IPR010562">
    <property type="entry name" value="Haemolymph_juvenile_hormone-bd"/>
</dbReference>
<dbReference type="Proteomes" id="UP000322000">
    <property type="component" value="Chromosome 10"/>
</dbReference>
<reference evidence="6" key="1">
    <citation type="submission" date="2025-08" db="UniProtKB">
        <authorList>
            <consortium name="RefSeq"/>
        </authorList>
    </citation>
    <scope>IDENTIFICATION</scope>
</reference>
<dbReference type="PANTHER" id="PTHR11008">
    <property type="entry name" value="PROTEIN TAKEOUT-LIKE PROTEIN"/>
    <property type="match status" value="1"/>
</dbReference>
<dbReference type="OrthoDB" id="8113209at2759"/>
<evidence type="ECO:0000256" key="4">
    <source>
        <dbReference type="SAM" id="SignalP"/>
    </source>
</evidence>
<dbReference type="GeneID" id="113497910"/>
<dbReference type="GO" id="GO:0007623">
    <property type="term" value="P:circadian rhythm"/>
    <property type="evidence" value="ECO:0007669"/>
    <property type="project" value="UniProtKB-ARBA"/>
</dbReference>
<dbReference type="InterPro" id="IPR038606">
    <property type="entry name" value="To_sf"/>
</dbReference>
<organism evidence="5 6">
    <name type="scientific">Trichoplusia ni</name>
    <name type="common">Cabbage looper</name>
    <dbReference type="NCBI Taxonomy" id="7111"/>
    <lineage>
        <taxon>Eukaryota</taxon>
        <taxon>Metazoa</taxon>
        <taxon>Ecdysozoa</taxon>
        <taxon>Arthropoda</taxon>
        <taxon>Hexapoda</taxon>
        <taxon>Insecta</taxon>
        <taxon>Pterygota</taxon>
        <taxon>Neoptera</taxon>
        <taxon>Endopterygota</taxon>
        <taxon>Lepidoptera</taxon>
        <taxon>Glossata</taxon>
        <taxon>Ditrysia</taxon>
        <taxon>Noctuoidea</taxon>
        <taxon>Noctuidae</taxon>
        <taxon>Plusiinae</taxon>
        <taxon>Trichoplusia</taxon>
    </lineage>
</organism>
<feature type="signal peptide" evidence="4">
    <location>
        <begin position="1"/>
        <end position="20"/>
    </location>
</feature>
<keyword evidence="2" id="KW-0090">Biological rhythms</keyword>
<dbReference type="FunFam" id="3.15.10.30:FF:000001">
    <property type="entry name" value="Takeout-like protein 1"/>
    <property type="match status" value="1"/>
</dbReference>
<dbReference type="RefSeq" id="XP_026733515.1">
    <property type="nucleotide sequence ID" value="XM_026877714.1"/>
</dbReference>
<dbReference type="FunCoup" id="A0A7E5VYW2">
    <property type="interactions" value="4"/>
</dbReference>
<evidence type="ECO:0000256" key="3">
    <source>
        <dbReference type="ARBA" id="ARBA00060902"/>
    </source>
</evidence>
<evidence type="ECO:0000313" key="5">
    <source>
        <dbReference type="Proteomes" id="UP000322000"/>
    </source>
</evidence>